<dbReference type="SMART" id="SM00636">
    <property type="entry name" value="Glyco_18"/>
    <property type="match status" value="1"/>
</dbReference>
<dbReference type="Gene3D" id="3.10.50.10">
    <property type="match status" value="1"/>
</dbReference>
<comment type="similarity">
    <text evidence="8">Belongs to the glycosyl hydrolase 18 family.</text>
</comment>
<gene>
    <name evidence="12" type="ORF">DFQ27_008853</name>
</gene>
<dbReference type="InterPro" id="IPR017853">
    <property type="entry name" value="GH"/>
</dbReference>
<sequence length="490" mass="55209">MKVSTIFLAALGAAVALAAPTEKRGANDTEKAVIGYFEPLSGFPIEKLNFKKYTHINYAFGYMYKGAPDPYTIYVDYAVEGPKIKELVRRGKANGVKIIFSVGGWWGSQTFSEVARDPVRRKKWVESAMVFLRPNTLGDDAPIPNGWDMDGLDIDWEFPGTPGASCNTWASDDTANYLLLLKETRAQMDLEFPNNYKTISSAVGTIPWAGPDRYPLRDVRPFLPVFDWLNVMMYDVHGPTWGTPAQPGSTGPNAPVFTPPNRNHGSASEGVYTWTQAGWPKDRITMGTPFYGRAFTATVNMNTQNPISQYGPQTGVAPKGGPLDSNASFPLCVEPEQYWGFWNWHEIREHILTNDQNLLEPVAGWTRYWDNDTKTPWMFRESDKMFISYDDPTSMSLKVDFARYHGLKGVFMWESQMDYKEELLTVLTQIHCSSAACICRDVPKWDPAKVYAQPNTKVTYNGHLWTNKWWSRGETPQGTSWGAWKDGGAC</sequence>
<evidence type="ECO:0000256" key="8">
    <source>
        <dbReference type="RuleBase" id="RU004453"/>
    </source>
</evidence>
<name>A0A9P6PRQ4_9FUNG</name>
<protein>
    <recommendedName>
        <fullName evidence="11">GH18 domain-containing protein</fullName>
    </recommendedName>
</protein>
<comment type="catalytic activity">
    <reaction evidence="1">
        <text>Random endo-hydrolysis of N-acetyl-beta-D-glucosaminide (1-&gt;4)-beta-linkages in chitin and chitodextrins.</text>
        <dbReference type="EC" id="3.2.1.14"/>
    </reaction>
</comment>
<dbReference type="InterPro" id="IPR011583">
    <property type="entry name" value="Chitinase_II/V-like_cat"/>
</dbReference>
<evidence type="ECO:0000256" key="4">
    <source>
        <dbReference type="ARBA" id="ARBA00023277"/>
    </source>
</evidence>
<dbReference type="Gene3D" id="2.10.10.20">
    <property type="entry name" value="Carbohydrate-binding module superfamily 5/12"/>
    <property type="match status" value="1"/>
</dbReference>
<comment type="caution">
    <text evidence="12">The sequence shown here is derived from an EMBL/GenBank/DDBJ whole genome shotgun (WGS) entry which is preliminary data.</text>
</comment>
<dbReference type="InterPro" id="IPR001579">
    <property type="entry name" value="Glyco_hydro_18_chit_AS"/>
</dbReference>
<evidence type="ECO:0000256" key="9">
    <source>
        <dbReference type="SAM" id="MobiDB-lite"/>
    </source>
</evidence>
<dbReference type="InterPro" id="IPR050314">
    <property type="entry name" value="Glycosyl_Hydrlase_18"/>
</dbReference>
<dbReference type="InterPro" id="IPR036573">
    <property type="entry name" value="CBM_sf_5/12"/>
</dbReference>
<dbReference type="InterPro" id="IPR029070">
    <property type="entry name" value="Chitinase_insertion_sf"/>
</dbReference>
<dbReference type="GO" id="GO:0006032">
    <property type="term" value="P:chitin catabolic process"/>
    <property type="evidence" value="ECO:0007669"/>
    <property type="project" value="UniProtKB-KW"/>
</dbReference>
<dbReference type="AlphaFoldDB" id="A0A9P6PRQ4"/>
<evidence type="ECO:0000256" key="5">
    <source>
        <dbReference type="ARBA" id="ARBA00023295"/>
    </source>
</evidence>
<feature type="signal peptide" evidence="10">
    <location>
        <begin position="1"/>
        <end position="18"/>
    </location>
</feature>
<keyword evidence="2 7" id="KW-0378">Hydrolase</keyword>
<evidence type="ECO:0000256" key="6">
    <source>
        <dbReference type="ARBA" id="ARBA00023326"/>
    </source>
</evidence>
<evidence type="ECO:0000313" key="13">
    <source>
        <dbReference type="Proteomes" id="UP000807716"/>
    </source>
</evidence>
<accession>A0A9P6PRQ4</accession>
<evidence type="ECO:0000256" key="7">
    <source>
        <dbReference type="RuleBase" id="RU000489"/>
    </source>
</evidence>
<feature type="chain" id="PRO_5040499317" description="GH18 domain-containing protein" evidence="10">
    <location>
        <begin position="19"/>
        <end position="490"/>
    </location>
</feature>
<evidence type="ECO:0000313" key="12">
    <source>
        <dbReference type="EMBL" id="KAG0251295.1"/>
    </source>
</evidence>
<evidence type="ECO:0000259" key="11">
    <source>
        <dbReference type="PROSITE" id="PS51910"/>
    </source>
</evidence>
<evidence type="ECO:0000256" key="3">
    <source>
        <dbReference type="ARBA" id="ARBA00023024"/>
    </source>
</evidence>
<evidence type="ECO:0000256" key="2">
    <source>
        <dbReference type="ARBA" id="ARBA00022801"/>
    </source>
</evidence>
<evidence type="ECO:0000256" key="10">
    <source>
        <dbReference type="SAM" id="SignalP"/>
    </source>
</evidence>
<keyword evidence="4" id="KW-0119">Carbohydrate metabolism</keyword>
<keyword evidence="6" id="KW-0624">Polysaccharide degradation</keyword>
<dbReference type="SUPFAM" id="SSF54556">
    <property type="entry name" value="Chitinase insertion domain"/>
    <property type="match status" value="1"/>
</dbReference>
<keyword evidence="13" id="KW-1185">Reference proteome</keyword>
<dbReference type="GO" id="GO:0008061">
    <property type="term" value="F:chitin binding"/>
    <property type="evidence" value="ECO:0007669"/>
    <property type="project" value="InterPro"/>
</dbReference>
<dbReference type="Proteomes" id="UP000807716">
    <property type="component" value="Unassembled WGS sequence"/>
</dbReference>
<proteinExistence type="inferred from homology"/>
<dbReference type="PANTHER" id="PTHR11177">
    <property type="entry name" value="CHITINASE"/>
    <property type="match status" value="1"/>
</dbReference>
<keyword evidence="3" id="KW-0146">Chitin degradation</keyword>
<dbReference type="PANTHER" id="PTHR11177:SF317">
    <property type="entry name" value="CHITINASE 12-RELATED"/>
    <property type="match status" value="1"/>
</dbReference>
<dbReference type="SUPFAM" id="SSF51445">
    <property type="entry name" value="(Trans)glycosidases"/>
    <property type="match status" value="1"/>
</dbReference>
<dbReference type="OrthoDB" id="76388at2759"/>
<dbReference type="InterPro" id="IPR001223">
    <property type="entry name" value="Glyco_hydro18_cat"/>
</dbReference>
<dbReference type="EMBL" id="JAAAJB010000768">
    <property type="protein sequence ID" value="KAG0251295.1"/>
    <property type="molecule type" value="Genomic_DNA"/>
</dbReference>
<dbReference type="CDD" id="cd12215">
    <property type="entry name" value="ChiC_BD"/>
    <property type="match status" value="1"/>
</dbReference>
<evidence type="ECO:0000256" key="1">
    <source>
        <dbReference type="ARBA" id="ARBA00000822"/>
    </source>
</evidence>
<dbReference type="SMART" id="SM00495">
    <property type="entry name" value="ChtBD3"/>
    <property type="match status" value="1"/>
</dbReference>
<dbReference type="PROSITE" id="PS51910">
    <property type="entry name" value="GH18_2"/>
    <property type="match status" value="1"/>
</dbReference>
<keyword evidence="10" id="KW-0732">Signal</keyword>
<dbReference type="GO" id="GO:0008843">
    <property type="term" value="F:endochitinase activity"/>
    <property type="evidence" value="ECO:0007669"/>
    <property type="project" value="UniProtKB-EC"/>
</dbReference>
<keyword evidence="5 7" id="KW-0326">Glycosidase</keyword>
<dbReference type="Pfam" id="PF00704">
    <property type="entry name" value="Glyco_hydro_18"/>
    <property type="match status" value="1"/>
</dbReference>
<feature type="domain" description="GH18" evidence="11">
    <location>
        <begin position="31"/>
        <end position="434"/>
    </location>
</feature>
<dbReference type="GO" id="GO:0005576">
    <property type="term" value="C:extracellular region"/>
    <property type="evidence" value="ECO:0007669"/>
    <property type="project" value="InterPro"/>
</dbReference>
<dbReference type="Gene3D" id="3.20.20.80">
    <property type="entry name" value="Glycosidases"/>
    <property type="match status" value="1"/>
</dbReference>
<dbReference type="InterPro" id="IPR003610">
    <property type="entry name" value="CBM5/12"/>
</dbReference>
<dbReference type="PROSITE" id="PS01095">
    <property type="entry name" value="GH18_1"/>
    <property type="match status" value="1"/>
</dbReference>
<dbReference type="SUPFAM" id="SSF51055">
    <property type="entry name" value="Carbohydrate binding domain"/>
    <property type="match status" value="1"/>
</dbReference>
<dbReference type="GO" id="GO:0000272">
    <property type="term" value="P:polysaccharide catabolic process"/>
    <property type="evidence" value="ECO:0007669"/>
    <property type="project" value="UniProtKB-KW"/>
</dbReference>
<organism evidence="12 13">
    <name type="scientific">Actinomortierella ambigua</name>
    <dbReference type="NCBI Taxonomy" id="1343610"/>
    <lineage>
        <taxon>Eukaryota</taxon>
        <taxon>Fungi</taxon>
        <taxon>Fungi incertae sedis</taxon>
        <taxon>Mucoromycota</taxon>
        <taxon>Mortierellomycotina</taxon>
        <taxon>Mortierellomycetes</taxon>
        <taxon>Mortierellales</taxon>
        <taxon>Mortierellaceae</taxon>
        <taxon>Actinomortierella</taxon>
    </lineage>
</organism>
<feature type="region of interest" description="Disordered" evidence="9">
    <location>
        <begin position="243"/>
        <end position="267"/>
    </location>
</feature>
<reference evidence="12" key="1">
    <citation type="journal article" date="2020" name="Fungal Divers.">
        <title>Resolving the Mortierellaceae phylogeny through synthesis of multi-gene phylogenetics and phylogenomics.</title>
        <authorList>
            <person name="Vandepol N."/>
            <person name="Liber J."/>
            <person name="Desiro A."/>
            <person name="Na H."/>
            <person name="Kennedy M."/>
            <person name="Barry K."/>
            <person name="Grigoriev I.V."/>
            <person name="Miller A.N."/>
            <person name="O'Donnell K."/>
            <person name="Stajich J.E."/>
            <person name="Bonito G."/>
        </authorList>
    </citation>
    <scope>NUCLEOTIDE SEQUENCE</scope>
    <source>
        <strain evidence="12">BC1065</strain>
    </source>
</reference>
<dbReference type="GO" id="GO:0030246">
    <property type="term" value="F:carbohydrate binding"/>
    <property type="evidence" value="ECO:0007669"/>
    <property type="project" value="InterPro"/>
</dbReference>